<feature type="domain" description="MPN" evidence="6">
    <location>
        <begin position="41"/>
        <end position="144"/>
    </location>
</feature>
<proteinExistence type="predicted"/>
<keyword evidence="1" id="KW-0645">Protease</keyword>
<evidence type="ECO:0000256" key="2">
    <source>
        <dbReference type="ARBA" id="ARBA00022723"/>
    </source>
</evidence>
<keyword evidence="3" id="KW-0378">Hydrolase</keyword>
<name>A0A382FF86_9ZZZZ</name>
<dbReference type="EMBL" id="UINC01049190">
    <property type="protein sequence ID" value="SVB60651.1"/>
    <property type="molecule type" value="Genomic_DNA"/>
</dbReference>
<dbReference type="PANTHER" id="PTHR34858">
    <property type="entry name" value="CYSO-CYSTEINE PEPTIDASE"/>
    <property type="match status" value="1"/>
</dbReference>
<reference evidence="7" key="1">
    <citation type="submission" date="2018-05" db="EMBL/GenBank/DDBJ databases">
        <authorList>
            <person name="Lanie J.A."/>
            <person name="Ng W.-L."/>
            <person name="Kazmierczak K.M."/>
            <person name="Andrzejewski T.M."/>
            <person name="Davidsen T.M."/>
            <person name="Wayne K.J."/>
            <person name="Tettelin H."/>
            <person name="Glass J.I."/>
            <person name="Rusch D."/>
            <person name="Podicherti R."/>
            <person name="Tsui H.-C.T."/>
            <person name="Winkler M.E."/>
        </authorList>
    </citation>
    <scope>NUCLEOTIDE SEQUENCE</scope>
</reference>
<evidence type="ECO:0000256" key="5">
    <source>
        <dbReference type="ARBA" id="ARBA00023049"/>
    </source>
</evidence>
<gene>
    <name evidence="7" type="ORF">METZ01_LOCUS213505</name>
</gene>
<dbReference type="CDD" id="cd08070">
    <property type="entry name" value="MPN_like"/>
    <property type="match status" value="1"/>
</dbReference>
<dbReference type="GO" id="GO:0006508">
    <property type="term" value="P:proteolysis"/>
    <property type="evidence" value="ECO:0007669"/>
    <property type="project" value="UniProtKB-KW"/>
</dbReference>
<dbReference type="SMART" id="SM00232">
    <property type="entry name" value="JAB_MPN"/>
    <property type="match status" value="1"/>
</dbReference>
<accession>A0A382FF86</accession>
<organism evidence="7">
    <name type="scientific">marine metagenome</name>
    <dbReference type="NCBI Taxonomy" id="408172"/>
    <lineage>
        <taxon>unclassified sequences</taxon>
        <taxon>metagenomes</taxon>
        <taxon>ecological metagenomes</taxon>
    </lineage>
</organism>
<dbReference type="InterPro" id="IPR051929">
    <property type="entry name" value="VirAsm_ModProt"/>
</dbReference>
<dbReference type="PANTHER" id="PTHR34858:SF1">
    <property type="entry name" value="CYSO-CYSTEINE PEPTIDASE"/>
    <property type="match status" value="1"/>
</dbReference>
<dbReference type="SUPFAM" id="SSF102712">
    <property type="entry name" value="JAB1/MPN domain"/>
    <property type="match status" value="1"/>
</dbReference>
<dbReference type="GO" id="GO:0008270">
    <property type="term" value="F:zinc ion binding"/>
    <property type="evidence" value="ECO:0007669"/>
    <property type="project" value="TreeGrafter"/>
</dbReference>
<dbReference type="InterPro" id="IPR037518">
    <property type="entry name" value="MPN"/>
</dbReference>
<evidence type="ECO:0000256" key="1">
    <source>
        <dbReference type="ARBA" id="ARBA00022670"/>
    </source>
</evidence>
<keyword evidence="2" id="KW-0479">Metal-binding</keyword>
<feature type="non-terminal residue" evidence="7">
    <location>
        <position position="144"/>
    </location>
</feature>
<evidence type="ECO:0000259" key="6">
    <source>
        <dbReference type="PROSITE" id="PS50249"/>
    </source>
</evidence>
<protein>
    <recommendedName>
        <fullName evidence="6">MPN domain-containing protein</fullName>
    </recommendedName>
</protein>
<dbReference type="Pfam" id="PF14464">
    <property type="entry name" value="Prok-JAB"/>
    <property type="match status" value="1"/>
</dbReference>
<sequence length="144" mass="15699">MPLSTSGFLCYIHTSLRPPIPLDAGRLRSVPIQVPGVDRLVQIRQEFIDDMVAHAKADLPNECCGILSGPSGQVMKSYRMANVEASPYRFVMDPVELGNVDSDAGDNDWELLAIYHSHTGSEAYPSDTDVRIAGGTAGLWPDVR</sequence>
<dbReference type="Gene3D" id="3.40.140.10">
    <property type="entry name" value="Cytidine Deaminase, domain 2"/>
    <property type="match status" value="1"/>
</dbReference>
<dbReference type="InterPro" id="IPR000555">
    <property type="entry name" value="JAMM/MPN+_dom"/>
</dbReference>
<evidence type="ECO:0000256" key="4">
    <source>
        <dbReference type="ARBA" id="ARBA00022833"/>
    </source>
</evidence>
<keyword evidence="4" id="KW-0862">Zinc</keyword>
<keyword evidence="5" id="KW-0482">Metalloprotease</keyword>
<dbReference type="GO" id="GO:0008235">
    <property type="term" value="F:metalloexopeptidase activity"/>
    <property type="evidence" value="ECO:0007669"/>
    <property type="project" value="TreeGrafter"/>
</dbReference>
<dbReference type="InterPro" id="IPR028090">
    <property type="entry name" value="JAB_dom_prok"/>
</dbReference>
<evidence type="ECO:0000256" key="3">
    <source>
        <dbReference type="ARBA" id="ARBA00022801"/>
    </source>
</evidence>
<dbReference type="PROSITE" id="PS50249">
    <property type="entry name" value="MPN"/>
    <property type="match status" value="1"/>
</dbReference>
<dbReference type="AlphaFoldDB" id="A0A382FF86"/>
<evidence type="ECO:0000313" key="7">
    <source>
        <dbReference type="EMBL" id="SVB60651.1"/>
    </source>
</evidence>